<reference evidence="2 3" key="1">
    <citation type="submission" date="2014-03" db="EMBL/GenBank/DDBJ databases">
        <title>Genome of Paenirhodobacter enshiensis DW2-9.</title>
        <authorList>
            <person name="Wang D."/>
            <person name="Wang G."/>
        </authorList>
    </citation>
    <scope>NUCLEOTIDE SEQUENCE [LARGE SCALE GENOMIC DNA]</scope>
    <source>
        <strain evidence="2 3">DW2-9</strain>
    </source>
</reference>
<keyword evidence="3" id="KW-1185">Reference proteome</keyword>
<dbReference type="STRING" id="1105367.CG50_14935"/>
<proteinExistence type="predicted"/>
<dbReference type="PANTHER" id="PTHR31435">
    <property type="entry name" value="PROTEIN NATD1"/>
    <property type="match status" value="1"/>
</dbReference>
<dbReference type="InterPro" id="IPR016181">
    <property type="entry name" value="Acyl_CoA_acyltransferase"/>
</dbReference>
<dbReference type="Gene3D" id="3.40.630.30">
    <property type="match status" value="1"/>
</dbReference>
<organism evidence="2 3">
    <name type="scientific">Paenirhodobacter enshiensis</name>
    <dbReference type="NCBI Taxonomy" id="1105367"/>
    <lineage>
        <taxon>Bacteria</taxon>
        <taxon>Pseudomonadati</taxon>
        <taxon>Pseudomonadota</taxon>
        <taxon>Alphaproteobacteria</taxon>
        <taxon>Rhodobacterales</taxon>
        <taxon>Rhodobacter group</taxon>
        <taxon>Paenirhodobacter</taxon>
    </lineage>
</organism>
<dbReference type="SUPFAM" id="SSF55729">
    <property type="entry name" value="Acyl-CoA N-acyltransferases (Nat)"/>
    <property type="match status" value="1"/>
</dbReference>
<dbReference type="InterPro" id="IPR031165">
    <property type="entry name" value="GNAT_YJDJ"/>
</dbReference>
<sequence>MQITREETDARHGRYVARIEGSPGEAVLIYTRQGPDVVSADHTIVPESMGGKGVGKALLAALLADAERDGLMIVPVCSFVQAQYARHPEWARHFTSAPGETPAL</sequence>
<keyword evidence="2" id="KW-0808">Transferase</keyword>
<evidence type="ECO:0000313" key="3">
    <source>
        <dbReference type="Proteomes" id="UP000028824"/>
    </source>
</evidence>
<comment type="caution">
    <text evidence="2">The sequence shown here is derived from an EMBL/GenBank/DDBJ whole genome shotgun (WGS) entry which is preliminary data.</text>
</comment>
<protein>
    <submittedName>
        <fullName evidence="2">Acetyltransferase</fullName>
    </submittedName>
</protein>
<dbReference type="Pfam" id="PF14542">
    <property type="entry name" value="Acetyltransf_CG"/>
    <property type="match status" value="1"/>
</dbReference>
<dbReference type="EMBL" id="JFZB01000007">
    <property type="protein sequence ID" value="KFI28180.1"/>
    <property type="molecule type" value="Genomic_DNA"/>
</dbReference>
<gene>
    <name evidence="2" type="ORF">CG50_14935</name>
</gene>
<dbReference type="AlphaFoldDB" id="A0A086Y1N0"/>
<dbReference type="PROSITE" id="PS51729">
    <property type="entry name" value="GNAT_YJDJ"/>
    <property type="match status" value="1"/>
</dbReference>
<name>A0A086Y1N0_9RHOB</name>
<evidence type="ECO:0000313" key="2">
    <source>
        <dbReference type="EMBL" id="KFI28180.1"/>
    </source>
</evidence>
<dbReference type="eggNOG" id="COG2388">
    <property type="taxonomic scope" value="Bacteria"/>
</dbReference>
<dbReference type="Proteomes" id="UP000028824">
    <property type="component" value="Unassembled WGS sequence"/>
</dbReference>
<evidence type="ECO:0000259" key="1">
    <source>
        <dbReference type="PROSITE" id="PS51729"/>
    </source>
</evidence>
<dbReference type="GO" id="GO:0016740">
    <property type="term" value="F:transferase activity"/>
    <property type="evidence" value="ECO:0007669"/>
    <property type="project" value="UniProtKB-KW"/>
</dbReference>
<dbReference type="OrthoDB" id="9800945at2"/>
<dbReference type="InterPro" id="IPR045057">
    <property type="entry name" value="Gcn5-rel_NAT"/>
</dbReference>
<feature type="domain" description="N-acetyltransferase" evidence="1">
    <location>
        <begin position="7"/>
        <end position="95"/>
    </location>
</feature>
<accession>A0A086Y1N0</accession>
<dbReference type="RefSeq" id="WP_036636227.1">
    <property type="nucleotide sequence ID" value="NZ_JFZB01000007.1"/>
</dbReference>
<dbReference type="PANTHER" id="PTHR31435:SF9">
    <property type="entry name" value="PROTEIN NATD1"/>
    <property type="match status" value="1"/>
</dbReference>